<evidence type="ECO:0000313" key="4">
    <source>
        <dbReference type="EMBL" id="CAB4924846.1"/>
    </source>
</evidence>
<organism evidence="2">
    <name type="scientific">freshwater metagenome</name>
    <dbReference type="NCBI Taxonomy" id="449393"/>
    <lineage>
        <taxon>unclassified sequences</taxon>
        <taxon>metagenomes</taxon>
        <taxon>ecological metagenomes</taxon>
    </lineage>
</organism>
<dbReference type="EMBL" id="CAFBOL010000044">
    <property type="protein sequence ID" value="CAB4994729.1"/>
    <property type="molecule type" value="Genomic_DNA"/>
</dbReference>
<evidence type="ECO:0000313" key="3">
    <source>
        <dbReference type="EMBL" id="CAB4852531.1"/>
    </source>
</evidence>
<dbReference type="EMBL" id="CAEZYF010000008">
    <property type="protein sequence ID" value="CAB4723745.1"/>
    <property type="molecule type" value="Genomic_DNA"/>
</dbReference>
<evidence type="ECO:0000313" key="5">
    <source>
        <dbReference type="EMBL" id="CAB4994729.1"/>
    </source>
</evidence>
<dbReference type="EMBL" id="CAFBIY010000137">
    <property type="protein sequence ID" value="CAB4852531.1"/>
    <property type="molecule type" value="Genomic_DNA"/>
</dbReference>
<evidence type="ECO:0000313" key="1">
    <source>
        <dbReference type="EMBL" id="CAB4363426.1"/>
    </source>
</evidence>
<protein>
    <submittedName>
        <fullName evidence="2">Unannotated protein</fullName>
    </submittedName>
</protein>
<gene>
    <name evidence="2" type="ORF">UFOPK2656_01584</name>
    <name evidence="3" type="ORF">UFOPK3267_02145</name>
    <name evidence="4" type="ORF">UFOPK3651_01094</name>
    <name evidence="5" type="ORF">UFOPK3931_01715</name>
    <name evidence="1" type="ORF">UFOPK4189_01205</name>
</gene>
<reference evidence="2" key="1">
    <citation type="submission" date="2020-05" db="EMBL/GenBank/DDBJ databases">
        <authorList>
            <person name="Chiriac C."/>
            <person name="Salcher M."/>
            <person name="Ghai R."/>
            <person name="Kavagutti S V."/>
        </authorList>
    </citation>
    <scope>NUCLEOTIDE SEQUENCE</scope>
</reference>
<proteinExistence type="predicted"/>
<dbReference type="AlphaFoldDB" id="A0A6J6RMN8"/>
<name>A0A6J6RMN8_9ZZZZ</name>
<dbReference type="EMBL" id="CAESGF010000005">
    <property type="protein sequence ID" value="CAB4363426.1"/>
    <property type="molecule type" value="Genomic_DNA"/>
</dbReference>
<accession>A0A6J6RMN8</accession>
<sequence length="199" mass="19695">MDRTTTLAASITLTATMAFGTMAFAALGGSSVLSFESKAGAVAPGTAVEVAVTEPASVGENAPLDPAAGVGTSATATPATGATTARTAQVTVRPADVAPTTATTVKAITTNAVTTDASTTTVKSTTTAPTTTVKATTTAPTTTVAAPVTTVKPQLYTVTGQAIPSNFSVPLSWRTKAIPAYPAGCRAGQLEDSGVWNCQ</sequence>
<dbReference type="EMBL" id="CAFBMT010000005">
    <property type="protein sequence ID" value="CAB4924846.1"/>
    <property type="molecule type" value="Genomic_DNA"/>
</dbReference>
<evidence type="ECO:0000313" key="2">
    <source>
        <dbReference type="EMBL" id="CAB4723745.1"/>
    </source>
</evidence>